<dbReference type="Gene3D" id="2.40.170.20">
    <property type="entry name" value="TonB-dependent receptor, beta-barrel domain"/>
    <property type="match status" value="1"/>
</dbReference>
<evidence type="ECO:0000313" key="5">
    <source>
        <dbReference type="EMBL" id="CAH9068308.1"/>
    </source>
</evidence>
<dbReference type="SUPFAM" id="SSF56935">
    <property type="entry name" value="Porins"/>
    <property type="match status" value="1"/>
</dbReference>
<evidence type="ECO:0000313" key="4">
    <source>
        <dbReference type="EMBL" id="CAH9059042.1"/>
    </source>
</evidence>
<dbReference type="EMBL" id="CAMAPC010000007">
    <property type="protein sequence ID" value="CAH9059042.1"/>
    <property type="molecule type" value="Genomic_DNA"/>
</dbReference>
<gene>
    <name evidence="4" type="ORF">PSECIP111854_02324</name>
    <name evidence="5" type="ORF">PSECIP111951_04104</name>
</gene>
<evidence type="ECO:0000313" key="7">
    <source>
        <dbReference type="Proteomes" id="UP001152485"/>
    </source>
</evidence>
<dbReference type="Proteomes" id="UP001152467">
    <property type="component" value="Unassembled WGS sequence"/>
</dbReference>
<dbReference type="RefSeq" id="WP_261595415.1">
    <property type="nucleotide sequence ID" value="NZ_CAMAPC010000007.1"/>
</dbReference>
<evidence type="ECO:0000313" key="6">
    <source>
        <dbReference type="Proteomes" id="UP001152467"/>
    </source>
</evidence>
<evidence type="ECO:0000256" key="1">
    <source>
        <dbReference type="ARBA" id="ARBA00004442"/>
    </source>
</evidence>
<comment type="caution">
    <text evidence="4">The sequence shown here is derived from an EMBL/GenBank/DDBJ whole genome shotgun (WGS) entry which is preliminary data.</text>
</comment>
<proteinExistence type="predicted"/>
<accession>A0A9W4VS23</accession>
<reference evidence="4 7" key="1">
    <citation type="submission" date="2022-07" db="EMBL/GenBank/DDBJ databases">
        <authorList>
            <person name="Criscuolo A."/>
        </authorList>
    </citation>
    <scope>NUCLEOTIDE SEQUENCE</scope>
    <source>
        <strain evidence="7">CIP 111951</strain>
        <strain evidence="4">CIP111854</strain>
        <strain evidence="5">CIP111951</strain>
    </source>
</reference>
<dbReference type="InterPro" id="IPR036942">
    <property type="entry name" value="Beta-barrel_TonB_sf"/>
</dbReference>
<comment type="subcellular location">
    <subcellularLocation>
        <location evidence="1">Cell outer membrane</location>
    </subcellularLocation>
</comment>
<keyword evidence="6" id="KW-1185">Reference proteome</keyword>
<evidence type="ECO:0000256" key="2">
    <source>
        <dbReference type="ARBA" id="ARBA00023136"/>
    </source>
</evidence>
<protein>
    <submittedName>
        <fullName evidence="4">Uncharacterized protein</fullName>
    </submittedName>
</protein>
<dbReference type="EMBL" id="CAMAPD010000035">
    <property type="protein sequence ID" value="CAH9068308.1"/>
    <property type="molecule type" value="Genomic_DNA"/>
</dbReference>
<name>A0A9W4VS23_9GAMM</name>
<sequence length="125" mass="13853">MGLSVSRNEVEIDGFEVTSSWDINKTLSAELSYSKVNGDEKAQSAEQFQAMNGFSIAPSKLTAQLNYDITSNCHTNLTLMRSGGKDYRIQGKNAFNRRDVQSYTLVDCNSQLELEKCTVTVGVEN</sequence>
<dbReference type="GO" id="GO:0009279">
    <property type="term" value="C:cell outer membrane"/>
    <property type="evidence" value="ECO:0007669"/>
    <property type="project" value="UniProtKB-SubCell"/>
</dbReference>
<evidence type="ECO:0000256" key="3">
    <source>
        <dbReference type="ARBA" id="ARBA00023237"/>
    </source>
</evidence>
<keyword evidence="3" id="KW-0998">Cell outer membrane</keyword>
<keyword evidence="2" id="KW-0472">Membrane</keyword>
<dbReference type="Proteomes" id="UP001152485">
    <property type="component" value="Unassembled WGS sequence"/>
</dbReference>
<organism evidence="4 6">
    <name type="scientific">Pseudoalteromonas holothuriae</name>
    <dbReference type="NCBI Taxonomy" id="2963714"/>
    <lineage>
        <taxon>Bacteria</taxon>
        <taxon>Pseudomonadati</taxon>
        <taxon>Pseudomonadota</taxon>
        <taxon>Gammaproteobacteria</taxon>
        <taxon>Alteromonadales</taxon>
        <taxon>Pseudoalteromonadaceae</taxon>
        <taxon>Pseudoalteromonas</taxon>
    </lineage>
</organism>
<dbReference type="AlphaFoldDB" id="A0A9W4VS23"/>